<feature type="region of interest" description="Disordered" evidence="7">
    <location>
        <begin position="1"/>
        <end position="35"/>
    </location>
</feature>
<dbReference type="InterPro" id="IPR036429">
    <property type="entry name" value="SpoA-like_sf"/>
</dbReference>
<dbReference type="InterPro" id="IPR001172">
    <property type="entry name" value="FliN_T3SS_HrcQb"/>
</dbReference>
<dbReference type="PANTHER" id="PTHR43484">
    <property type="match status" value="1"/>
</dbReference>
<dbReference type="InterPro" id="IPR001543">
    <property type="entry name" value="FliN-like_C"/>
</dbReference>
<evidence type="ECO:0000256" key="3">
    <source>
        <dbReference type="ARBA" id="ARBA00022475"/>
    </source>
</evidence>
<dbReference type="GO" id="GO:0009425">
    <property type="term" value="C:bacterial-type flagellum basal body"/>
    <property type="evidence" value="ECO:0007669"/>
    <property type="project" value="InterPro"/>
</dbReference>
<evidence type="ECO:0000259" key="8">
    <source>
        <dbReference type="Pfam" id="PF01052"/>
    </source>
</evidence>
<evidence type="ECO:0000256" key="7">
    <source>
        <dbReference type="SAM" id="MobiDB-lite"/>
    </source>
</evidence>
<sequence length="123" mass="12967">MADEVSQPVEDEKAEIQGAEFSELADEPQGSGPSLDLVLDISMPVTAELGRTAMTVQELLHLRTGSVVELENMAGEPINLYVRGVHFARGEVVVVDNNFGMRITEIVTPQGGIGGLGTAMASG</sequence>
<organism evidence="9">
    <name type="scientific">marine sediment metagenome</name>
    <dbReference type="NCBI Taxonomy" id="412755"/>
    <lineage>
        <taxon>unclassified sequences</taxon>
        <taxon>metagenomes</taxon>
        <taxon>ecological metagenomes</taxon>
    </lineage>
</organism>
<dbReference type="Gene3D" id="2.30.330.10">
    <property type="entry name" value="SpoA-like"/>
    <property type="match status" value="1"/>
</dbReference>
<evidence type="ECO:0000256" key="6">
    <source>
        <dbReference type="ARBA" id="ARBA00023136"/>
    </source>
</evidence>
<reference evidence="9" key="1">
    <citation type="journal article" date="2014" name="Front. Microbiol.">
        <title>High frequency of phylogenetically diverse reductive dehalogenase-homologous genes in deep subseafloor sedimentary metagenomes.</title>
        <authorList>
            <person name="Kawai M."/>
            <person name="Futagami T."/>
            <person name="Toyoda A."/>
            <person name="Takaki Y."/>
            <person name="Nishi S."/>
            <person name="Hori S."/>
            <person name="Arai W."/>
            <person name="Tsubouchi T."/>
            <person name="Morono Y."/>
            <person name="Uchiyama I."/>
            <person name="Ito T."/>
            <person name="Fujiyama A."/>
            <person name="Inagaki F."/>
            <person name="Takami H."/>
        </authorList>
    </citation>
    <scope>NUCLEOTIDE SEQUENCE</scope>
    <source>
        <strain evidence="9">Expedition CK06-06</strain>
    </source>
</reference>
<dbReference type="PANTHER" id="PTHR43484:SF1">
    <property type="entry name" value="FLAGELLAR MOTOR SWITCH PROTEIN FLIN"/>
    <property type="match status" value="1"/>
</dbReference>
<evidence type="ECO:0000256" key="2">
    <source>
        <dbReference type="ARBA" id="ARBA00009226"/>
    </source>
</evidence>
<proteinExistence type="inferred from homology"/>
<gene>
    <name evidence="9" type="ORF">S01H1_31057</name>
</gene>
<dbReference type="AlphaFoldDB" id="X0THW5"/>
<comment type="caution">
    <text evidence="9">The sequence shown here is derived from an EMBL/GenBank/DDBJ whole genome shotgun (WGS) entry which is preliminary data.</text>
</comment>
<dbReference type="GO" id="GO:0005886">
    <property type="term" value="C:plasma membrane"/>
    <property type="evidence" value="ECO:0007669"/>
    <property type="project" value="UniProtKB-SubCell"/>
</dbReference>
<dbReference type="InterPro" id="IPR051469">
    <property type="entry name" value="FliN/MopA/SpaO"/>
</dbReference>
<protein>
    <recommendedName>
        <fullName evidence="8">Flagellar motor switch protein FliN-like C-terminal domain-containing protein</fullName>
    </recommendedName>
</protein>
<accession>X0THW5</accession>
<comment type="subcellular location">
    <subcellularLocation>
        <location evidence="1">Cell membrane</location>
        <topology evidence="1">Peripheral membrane protein</topology>
        <orientation evidence="1">Cytoplasmic side</orientation>
    </subcellularLocation>
</comment>
<evidence type="ECO:0000256" key="4">
    <source>
        <dbReference type="ARBA" id="ARBA00022500"/>
    </source>
</evidence>
<keyword evidence="4" id="KW-0145">Chemotaxis</keyword>
<keyword evidence="3" id="KW-1003">Cell membrane</keyword>
<evidence type="ECO:0000313" key="9">
    <source>
        <dbReference type="EMBL" id="GAF87727.1"/>
    </source>
</evidence>
<evidence type="ECO:0000256" key="5">
    <source>
        <dbReference type="ARBA" id="ARBA00022779"/>
    </source>
</evidence>
<dbReference type="PRINTS" id="PR00956">
    <property type="entry name" value="FLGMOTORFLIN"/>
</dbReference>
<keyword evidence="5" id="KW-0283">Flagellar rotation</keyword>
<comment type="similarity">
    <text evidence="2">Belongs to the FliN/MopA/SpaO family.</text>
</comment>
<evidence type="ECO:0000256" key="1">
    <source>
        <dbReference type="ARBA" id="ARBA00004413"/>
    </source>
</evidence>
<dbReference type="InterPro" id="IPR012826">
    <property type="entry name" value="FliN"/>
</dbReference>
<dbReference type="EMBL" id="BARS01019143">
    <property type="protein sequence ID" value="GAF87727.1"/>
    <property type="molecule type" value="Genomic_DNA"/>
</dbReference>
<keyword evidence="6" id="KW-0472">Membrane</keyword>
<dbReference type="Pfam" id="PF01052">
    <property type="entry name" value="FliMN_C"/>
    <property type="match status" value="1"/>
</dbReference>
<dbReference type="NCBIfam" id="TIGR02480">
    <property type="entry name" value="fliN"/>
    <property type="match status" value="1"/>
</dbReference>
<dbReference type="GO" id="GO:0071973">
    <property type="term" value="P:bacterial-type flagellum-dependent cell motility"/>
    <property type="evidence" value="ECO:0007669"/>
    <property type="project" value="InterPro"/>
</dbReference>
<feature type="domain" description="Flagellar motor switch protein FliN-like C-terminal" evidence="8">
    <location>
        <begin position="37"/>
        <end position="107"/>
    </location>
</feature>
<dbReference type="GO" id="GO:0003774">
    <property type="term" value="F:cytoskeletal motor activity"/>
    <property type="evidence" value="ECO:0007669"/>
    <property type="project" value="InterPro"/>
</dbReference>
<dbReference type="GO" id="GO:0006935">
    <property type="term" value="P:chemotaxis"/>
    <property type="evidence" value="ECO:0007669"/>
    <property type="project" value="UniProtKB-KW"/>
</dbReference>
<name>X0THW5_9ZZZZ</name>
<dbReference type="SUPFAM" id="SSF101801">
    <property type="entry name" value="Surface presentation of antigens (SPOA)"/>
    <property type="match status" value="1"/>
</dbReference>